<organism evidence="4 5">
    <name type="scientific">Aspergillus piperis CBS 112811</name>
    <dbReference type="NCBI Taxonomy" id="1448313"/>
    <lineage>
        <taxon>Eukaryota</taxon>
        <taxon>Fungi</taxon>
        <taxon>Dikarya</taxon>
        <taxon>Ascomycota</taxon>
        <taxon>Pezizomycotina</taxon>
        <taxon>Eurotiomycetes</taxon>
        <taxon>Eurotiomycetidae</taxon>
        <taxon>Eurotiales</taxon>
        <taxon>Aspergillaceae</taxon>
        <taxon>Aspergillus</taxon>
        <taxon>Aspergillus subgen. Circumdati</taxon>
    </lineage>
</organism>
<dbReference type="InterPro" id="IPR000195">
    <property type="entry name" value="Rab-GAP-TBC_dom"/>
</dbReference>
<gene>
    <name evidence="4" type="ORF">BO85DRAFT_434955</name>
</gene>
<dbReference type="Gene3D" id="1.10.8.270">
    <property type="entry name" value="putative rabgap domain of human tbc1 domain family member 14 like domains"/>
    <property type="match status" value="1"/>
</dbReference>
<feature type="compositionally biased region" description="Polar residues" evidence="1">
    <location>
        <begin position="168"/>
        <end position="177"/>
    </location>
</feature>
<dbReference type="Pfam" id="PF00069">
    <property type="entry name" value="Pkinase"/>
    <property type="match status" value="1"/>
</dbReference>
<feature type="compositionally biased region" description="Polar residues" evidence="1">
    <location>
        <begin position="125"/>
        <end position="135"/>
    </location>
</feature>
<dbReference type="PROSITE" id="PS50011">
    <property type="entry name" value="PROTEIN_KINASE_DOM"/>
    <property type="match status" value="1"/>
</dbReference>
<evidence type="ECO:0000259" key="3">
    <source>
        <dbReference type="PROSITE" id="PS50086"/>
    </source>
</evidence>
<dbReference type="InterPro" id="IPR035969">
    <property type="entry name" value="Rab-GAP_TBC_sf"/>
</dbReference>
<feature type="domain" description="Rab-GAP TBC" evidence="3">
    <location>
        <begin position="447"/>
        <end position="651"/>
    </location>
</feature>
<feature type="region of interest" description="Disordered" evidence="1">
    <location>
        <begin position="1"/>
        <end position="37"/>
    </location>
</feature>
<name>A0A8G1VQZ4_9EURO</name>
<evidence type="ECO:0000313" key="5">
    <source>
        <dbReference type="Proteomes" id="UP000249526"/>
    </source>
</evidence>
<dbReference type="RefSeq" id="XP_025520268.1">
    <property type="nucleotide sequence ID" value="XM_025658493.1"/>
</dbReference>
<dbReference type="Gene3D" id="1.10.510.10">
    <property type="entry name" value="Transferase(Phosphotransferase) domain 1"/>
    <property type="match status" value="1"/>
</dbReference>
<dbReference type="InterPro" id="IPR000719">
    <property type="entry name" value="Prot_kinase_dom"/>
</dbReference>
<feature type="compositionally biased region" description="Low complexity" evidence="1">
    <location>
        <begin position="16"/>
        <end position="33"/>
    </location>
</feature>
<dbReference type="GO" id="GO:0031267">
    <property type="term" value="F:small GTPase binding"/>
    <property type="evidence" value="ECO:0007669"/>
    <property type="project" value="TreeGrafter"/>
</dbReference>
<feature type="compositionally biased region" description="Low complexity" evidence="1">
    <location>
        <begin position="144"/>
        <end position="167"/>
    </location>
</feature>
<dbReference type="GO" id="GO:0005096">
    <property type="term" value="F:GTPase activator activity"/>
    <property type="evidence" value="ECO:0007669"/>
    <property type="project" value="TreeGrafter"/>
</dbReference>
<evidence type="ECO:0000256" key="1">
    <source>
        <dbReference type="SAM" id="MobiDB-lite"/>
    </source>
</evidence>
<dbReference type="InterPro" id="IPR050302">
    <property type="entry name" value="Rab_GAP_TBC_domain"/>
</dbReference>
<feature type="domain" description="Protein kinase" evidence="2">
    <location>
        <begin position="874"/>
        <end position="1196"/>
    </location>
</feature>
<feature type="compositionally biased region" description="Acidic residues" evidence="1">
    <location>
        <begin position="188"/>
        <end position="202"/>
    </location>
</feature>
<dbReference type="AlphaFoldDB" id="A0A8G1VQZ4"/>
<protein>
    <recommendedName>
        <fullName evidence="6">Rab-GAP TBC domain-containing protein</fullName>
    </recommendedName>
</protein>
<dbReference type="Gene3D" id="1.10.472.80">
    <property type="entry name" value="Ypt/Rab-GAP domain of gyp1p, domain 3"/>
    <property type="match status" value="1"/>
</dbReference>
<dbReference type="Gene3D" id="1.10.10.750">
    <property type="entry name" value="Ypt/Rab-GAP domain of gyp1p, domain 1"/>
    <property type="match status" value="1"/>
</dbReference>
<dbReference type="Proteomes" id="UP000249526">
    <property type="component" value="Unassembled WGS sequence"/>
</dbReference>
<dbReference type="FunFam" id="1.10.10.750:FF:000013">
    <property type="entry name" value="Similar to TBC domain protein"/>
    <property type="match status" value="1"/>
</dbReference>
<dbReference type="FunFam" id="1.10.472.80:FF:000072">
    <property type="entry name" value="TBC domain-containing protein C23D3.03c"/>
    <property type="match status" value="1"/>
</dbReference>
<sequence length="1196" mass="132776">MTTVCTTTPNSPPDLSGSKSSKSSSFRSSSQHSGPEAIFTDISNFEEVDLQDDVHVSYTKGATPYVQNAGITRASAAIMQKSAVATTRDLTATKTKTPYPTGKQVNGTLAQPGRGPKHRPGNQRDPASTKQSALQVTKPHRSRSSSPLRPTSSLSSSPSTHSLSLTPVNTHTLNRKPSWQRPRKTVQDLEDEYHDSDEELPEDASLWNVPISPRPVQDRAPSRASSPNGRSPGPRPLPLSHSVSDVTVPRSPSGSRSPTTRNNRSSSAGPERGQISPRNPRAYSYNNMMSDLSEEAKIITEALEFHADERQRQRGERLQSGLSSLRSSEESKRGSKSTIELPPLQKSNIMIDPLPPSKEKEKVLTRTRPSWLPPKDQKEEKRHLKEYKRMMAQAKEADKRRAAKAASAKCEKDNTRETLQQIWDEYVYPNWDNVINETRTRELWWRGVPPRIRGSTWQRAIGNELALSEETYKKALQRAKDVRARPEGDSGETNKRMRDWFEAIDADASKAFPDLNLFQVGGPLRETLIDVLQAYSMYRSDVGYVSGLHTIAALLVLQFPSPSSAFLAMANALNRPLPVAFLTLDRGAIGRTYSLASATLKYKFPRLMTHLHETLRLSDEEIWEPMFRSLLTNGLDLERLSRVWDCWVFEGDRIMIRAAVAILGCLQPQLFGYTKPDDQSRKAVQDILSWGPRQGGTRTQERHSAPAATGFGGGQMASGMGDYWMLGSAGDEDGFMHEVREAGKIIIFFFFDEHITMAGWQEQLHSRSSSLAVYRVVYSHELRVVCQEFTLLHLYIKMPSTIAIAKNYLCFKLPFSEYSFSIPSVPFPWHAHTQTHTTATISEADTDISNISEESPLLPHHQQNTPQSLKDKYGTCTTILHYGTSSSVRLYTNTTTTTTNKKNKKLHVLKTLRPTPSSSTKQTLKSTLESLLSSTLYHPHLLQTIDILPNSRGETCLVSEYCELGDLGTYISSSSTSHGDSVMGVKEADSIFYQIMSAVEFLHEMGVVHGCICAENVLVSSKDGNGNGVCVKLGDLGDARVLDSQLSHDHIGVKDGDGGYYAAWKEDVYPLVRGLSMGIGKFEELELEGRCDRGKRRSNPYAAPEVLHPPSPSPYSSAYCRRGYGSPSLGVAGDDDPRAVDVWAVGIIYLVLRLGRILWRSASEEEDGRYAEYLAGRKRREGYGVIEGLGGSGVYG</sequence>
<dbReference type="EMBL" id="KZ825055">
    <property type="protein sequence ID" value="RAH62346.1"/>
    <property type="molecule type" value="Genomic_DNA"/>
</dbReference>
<dbReference type="GO" id="GO:0005524">
    <property type="term" value="F:ATP binding"/>
    <property type="evidence" value="ECO:0007669"/>
    <property type="project" value="InterPro"/>
</dbReference>
<feature type="compositionally biased region" description="Low complexity" evidence="1">
    <location>
        <begin position="222"/>
        <end position="267"/>
    </location>
</feature>
<dbReference type="SUPFAM" id="SSF47923">
    <property type="entry name" value="Ypt/Rab-GAP domain of gyp1p"/>
    <property type="match status" value="2"/>
</dbReference>
<keyword evidence="5" id="KW-1185">Reference proteome</keyword>
<dbReference type="GeneID" id="37161895"/>
<evidence type="ECO:0000313" key="4">
    <source>
        <dbReference type="EMBL" id="RAH62346.1"/>
    </source>
</evidence>
<dbReference type="FunFam" id="1.10.8.270:FF:000034">
    <property type="entry name" value="TBC (Tre-2/Bub2/Cdc16) domain family"/>
    <property type="match status" value="1"/>
</dbReference>
<dbReference type="PROSITE" id="PS50086">
    <property type="entry name" value="TBC_RABGAP"/>
    <property type="match status" value="1"/>
</dbReference>
<accession>A0A8G1VQZ4</accession>
<dbReference type="PANTHER" id="PTHR47219:SF15">
    <property type="entry name" value="TBC1 DOMAIN FAMILY MEMBER 12 ISOFORM X1"/>
    <property type="match status" value="1"/>
</dbReference>
<proteinExistence type="predicted"/>
<dbReference type="SMART" id="SM00164">
    <property type="entry name" value="TBC"/>
    <property type="match status" value="1"/>
</dbReference>
<dbReference type="GO" id="GO:0004672">
    <property type="term" value="F:protein kinase activity"/>
    <property type="evidence" value="ECO:0007669"/>
    <property type="project" value="InterPro"/>
</dbReference>
<reference evidence="4 5" key="1">
    <citation type="submission" date="2018-02" db="EMBL/GenBank/DDBJ databases">
        <title>The genomes of Aspergillus section Nigri reveals drivers in fungal speciation.</title>
        <authorList>
            <consortium name="DOE Joint Genome Institute"/>
            <person name="Vesth T.C."/>
            <person name="Nybo J."/>
            <person name="Theobald S."/>
            <person name="Brandl J."/>
            <person name="Frisvad J.C."/>
            <person name="Nielsen K.F."/>
            <person name="Lyhne E.K."/>
            <person name="Kogle M.E."/>
            <person name="Kuo A."/>
            <person name="Riley R."/>
            <person name="Clum A."/>
            <person name="Nolan M."/>
            <person name="Lipzen A."/>
            <person name="Salamov A."/>
            <person name="Henrissat B."/>
            <person name="Wiebenga A."/>
            <person name="De vries R.P."/>
            <person name="Grigoriev I.V."/>
            <person name="Mortensen U.H."/>
            <person name="Andersen M.R."/>
            <person name="Baker S.E."/>
        </authorList>
    </citation>
    <scope>NUCLEOTIDE SEQUENCE [LARGE SCALE GENOMIC DNA]</scope>
    <source>
        <strain evidence="4 5">CBS 112811</strain>
    </source>
</reference>
<evidence type="ECO:0008006" key="6">
    <source>
        <dbReference type="Google" id="ProtNLM"/>
    </source>
</evidence>
<dbReference type="InterPro" id="IPR011009">
    <property type="entry name" value="Kinase-like_dom_sf"/>
</dbReference>
<dbReference type="SUPFAM" id="SSF56112">
    <property type="entry name" value="Protein kinase-like (PK-like)"/>
    <property type="match status" value="1"/>
</dbReference>
<evidence type="ECO:0000259" key="2">
    <source>
        <dbReference type="PROSITE" id="PS50011"/>
    </source>
</evidence>
<dbReference type="InterPro" id="IPR053949">
    <property type="entry name" value="SBE2/SBE22_M"/>
</dbReference>
<dbReference type="PANTHER" id="PTHR47219">
    <property type="entry name" value="RAB GTPASE-ACTIVATING PROTEIN 1-LIKE"/>
    <property type="match status" value="1"/>
</dbReference>
<feature type="region of interest" description="Disordered" evidence="1">
    <location>
        <begin position="89"/>
        <end position="285"/>
    </location>
</feature>
<feature type="region of interest" description="Disordered" evidence="1">
    <location>
        <begin position="309"/>
        <end position="381"/>
    </location>
</feature>
<dbReference type="Pfam" id="PF22874">
    <property type="entry name" value="SBE2_M"/>
    <property type="match status" value="1"/>
</dbReference>
<dbReference type="Pfam" id="PF00566">
    <property type="entry name" value="RabGAP-TBC"/>
    <property type="match status" value="1"/>
</dbReference>